<comment type="subcellular location">
    <subcellularLocation>
        <location evidence="8">Cell inner membrane</location>
        <topology evidence="8">Multi-pass membrane protein</topology>
    </subcellularLocation>
    <subcellularLocation>
        <location evidence="1">Cell membrane</location>
        <topology evidence="1">Multi-pass membrane protein</topology>
    </subcellularLocation>
</comment>
<dbReference type="Pfam" id="PF01235">
    <property type="entry name" value="Na_Ala_symp"/>
    <property type="match status" value="1"/>
</dbReference>
<evidence type="ECO:0000256" key="7">
    <source>
        <dbReference type="ARBA" id="ARBA00023136"/>
    </source>
</evidence>
<evidence type="ECO:0000256" key="5">
    <source>
        <dbReference type="ARBA" id="ARBA00022692"/>
    </source>
</evidence>
<keyword evidence="10" id="KW-1185">Reference proteome</keyword>
<comment type="similarity">
    <text evidence="2 8">Belongs to the alanine or glycine:cation symporter (AGCS) (TC 2.A.25) family.</text>
</comment>
<protein>
    <submittedName>
        <fullName evidence="9">Alanine:cation symporter family protein</fullName>
    </submittedName>
</protein>
<feature type="transmembrane region" description="Helical" evidence="8">
    <location>
        <begin position="288"/>
        <end position="308"/>
    </location>
</feature>
<feature type="transmembrane region" description="Helical" evidence="8">
    <location>
        <begin position="93"/>
        <end position="114"/>
    </location>
</feature>
<keyword evidence="8" id="KW-0997">Cell inner membrane</keyword>
<keyword evidence="4" id="KW-1003">Cell membrane</keyword>
<sequence length="606" mass="63820">MVGAVPVQCAFEGGGVGGQGHDVRWWAWVAIIPVHAAPALVVHGALWQGTAAFPSSDRGPFEPLRSSPPPRSRVRVVPSASVFRAERRVIRRALAALSSFLLLAALPASALAAPAPSGLDQAINNAFAPVADIVSWLVFHPVPIGFGASMPFVVLWLVIAAVFCTVYFGFINIRGFGQGFRLIRGDFSRPGDTGEVSHFQALATALSGTVGLGNIAGVAIAISIGGPGATFWMIVAGLLGMSSKFAECTLGVKFRRINPDGTISGGPMYYLSQGIAEQRPRLAGLGKVLAVVFALCCIGGSLGAGNMFQVNQTFQQMQLVSGGANSVLAGNGWIFGLGMAVLVAVVIIGGLKSIARVTGKLVPLMALLYFACGAFIIVADFANVVPALQAIVSGAFTPEAGYGGFIGVLIQGFRRAAFSNEAGVGSAAIAHSASRTREPVSEGLVALWEPFIDTVVICTMTALVIVITGMYQVEGVGDGVQLTSMAYASVLSWFPYLLAVSVFLFAFSTMLTWSYYGEKATCYLFGESRPVSLAYKFVFCAFVVIGASANLGVVIDFSDAMILAMSVPNLIGVYLLAPLIRRELRSYMARLRSGEIRDYRKTPETA</sequence>
<dbReference type="Proteomes" id="UP000589896">
    <property type="component" value="Unassembled WGS sequence"/>
</dbReference>
<gene>
    <name evidence="9" type="ORF">H0E82_10260</name>
</gene>
<dbReference type="NCBIfam" id="TIGR00835">
    <property type="entry name" value="agcS"/>
    <property type="match status" value="1"/>
</dbReference>
<accession>A0A7Z0U0C7</accession>
<dbReference type="PANTHER" id="PTHR30330:SF3">
    <property type="entry name" value="TRANSCRIPTIONAL REGULATOR, LRP FAMILY"/>
    <property type="match status" value="1"/>
</dbReference>
<dbReference type="EMBL" id="JACCJZ010000017">
    <property type="protein sequence ID" value="NYZ63143.1"/>
    <property type="molecule type" value="Genomic_DNA"/>
</dbReference>
<reference evidence="9 10" key="1">
    <citation type="submission" date="2020-07" db="EMBL/GenBank/DDBJ databases">
        <title>isolation of Luteimonas sp. SJ-16.</title>
        <authorList>
            <person name="Huang X.-X."/>
            <person name="Xu L."/>
            <person name="Sun J.-Q."/>
        </authorList>
    </citation>
    <scope>NUCLEOTIDE SEQUENCE [LARGE SCALE GENOMIC DNA]</scope>
    <source>
        <strain evidence="9 10">SJ-16</strain>
    </source>
</reference>
<evidence type="ECO:0000256" key="2">
    <source>
        <dbReference type="ARBA" id="ARBA00009261"/>
    </source>
</evidence>
<feature type="transmembrane region" description="Helical" evidence="8">
    <location>
        <begin position="126"/>
        <end position="146"/>
    </location>
</feature>
<feature type="transmembrane region" description="Helical" evidence="8">
    <location>
        <begin position="388"/>
        <end position="410"/>
    </location>
</feature>
<evidence type="ECO:0000313" key="9">
    <source>
        <dbReference type="EMBL" id="NYZ63143.1"/>
    </source>
</evidence>
<dbReference type="Gene3D" id="1.20.1740.10">
    <property type="entry name" value="Amino acid/polyamine transporter I"/>
    <property type="match status" value="1"/>
</dbReference>
<keyword evidence="5 8" id="KW-0812">Transmembrane</keyword>
<dbReference type="GO" id="GO:0005283">
    <property type="term" value="F:amino acid:sodium symporter activity"/>
    <property type="evidence" value="ECO:0007669"/>
    <property type="project" value="InterPro"/>
</dbReference>
<evidence type="ECO:0000256" key="8">
    <source>
        <dbReference type="RuleBase" id="RU363064"/>
    </source>
</evidence>
<keyword evidence="8" id="KW-0769">Symport</keyword>
<feature type="transmembrane region" description="Helical" evidence="8">
    <location>
        <begin position="215"/>
        <end position="239"/>
    </location>
</feature>
<evidence type="ECO:0000256" key="6">
    <source>
        <dbReference type="ARBA" id="ARBA00022989"/>
    </source>
</evidence>
<dbReference type="GO" id="GO:0005886">
    <property type="term" value="C:plasma membrane"/>
    <property type="evidence" value="ECO:0007669"/>
    <property type="project" value="UniProtKB-SubCell"/>
</dbReference>
<name>A0A7Z0U0C7_9GAMM</name>
<keyword evidence="7 8" id="KW-0472">Membrane</keyword>
<comment type="caution">
    <text evidence="9">The sequence shown here is derived from an EMBL/GenBank/DDBJ whole genome shotgun (WGS) entry which is preliminary data.</text>
</comment>
<dbReference type="PANTHER" id="PTHR30330">
    <property type="entry name" value="AGSS FAMILY TRANSPORTER, SODIUM-ALANINE"/>
    <property type="match status" value="1"/>
</dbReference>
<dbReference type="PRINTS" id="PR00175">
    <property type="entry name" value="NAALASMPORT"/>
</dbReference>
<evidence type="ECO:0000313" key="10">
    <source>
        <dbReference type="Proteomes" id="UP000589896"/>
    </source>
</evidence>
<evidence type="ECO:0000256" key="1">
    <source>
        <dbReference type="ARBA" id="ARBA00004651"/>
    </source>
</evidence>
<keyword evidence="3 8" id="KW-0813">Transport</keyword>
<evidence type="ECO:0000256" key="4">
    <source>
        <dbReference type="ARBA" id="ARBA00022475"/>
    </source>
</evidence>
<evidence type="ECO:0000256" key="3">
    <source>
        <dbReference type="ARBA" id="ARBA00022448"/>
    </source>
</evidence>
<feature type="transmembrane region" description="Helical" evidence="8">
    <location>
        <begin position="25"/>
        <end position="46"/>
    </location>
</feature>
<feature type="transmembrane region" description="Helical" evidence="8">
    <location>
        <begin position="451"/>
        <end position="473"/>
    </location>
</feature>
<keyword evidence="6 8" id="KW-1133">Transmembrane helix</keyword>
<dbReference type="AlphaFoldDB" id="A0A7Z0U0C7"/>
<feature type="transmembrane region" description="Helical" evidence="8">
    <location>
        <begin position="493"/>
        <end position="516"/>
    </location>
</feature>
<feature type="transmembrane region" description="Helical" evidence="8">
    <location>
        <begin position="361"/>
        <end position="382"/>
    </location>
</feature>
<feature type="transmembrane region" description="Helical" evidence="8">
    <location>
        <begin position="328"/>
        <end position="349"/>
    </location>
</feature>
<feature type="transmembrane region" description="Helical" evidence="8">
    <location>
        <begin position="561"/>
        <end position="580"/>
    </location>
</feature>
<comment type="caution">
    <text evidence="8">Lacks conserved residue(s) required for the propagation of feature annotation.</text>
</comment>
<dbReference type="InterPro" id="IPR001463">
    <property type="entry name" value="Na/Ala_symport"/>
</dbReference>
<organism evidence="9 10">
    <name type="scientific">Luteimonas deserti</name>
    <dbReference type="NCBI Taxonomy" id="2752306"/>
    <lineage>
        <taxon>Bacteria</taxon>
        <taxon>Pseudomonadati</taxon>
        <taxon>Pseudomonadota</taxon>
        <taxon>Gammaproteobacteria</taxon>
        <taxon>Lysobacterales</taxon>
        <taxon>Lysobacteraceae</taxon>
        <taxon>Luteimonas</taxon>
    </lineage>
</organism>
<proteinExistence type="inferred from homology"/>
<feature type="transmembrane region" description="Helical" evidence="8">
    <location>
        <begin position="153"/>
        <end position="173"/>
    </location>
</feature>
<feature type="transmembrane region" description="Helical" evidence="8">
    <location>
        <begin position="537"/>
        <end position="555"/>
    </location>
</feature>